<protein>
    <submittedName>
        <fullName evidence="1">Uncharacterized protein</fullName>
    </submittedName>
</protein>
<reference evidence="1 2" key="1">
    <citation type="submission" date="2014-07" db="EMBL/GenBank/DDBJ databases">
        <title>Draft Genome Sequence of Gephyronic Acid Producer, Cystobacter violaceus Strain Cb vi76.</title>
        <authorList>
            <person name="Stevens D.C."/>
            <person name="Young J."/>
            <person name="Carmichael R."/>
            <person name="Tan J."/>
            <person name="Taylor R.E."/>
        </authorList>
    </citation>
    <scope>NUCLEOTIDE SEQUENCE [LARGE SCALE GENOMIC DNA]</scope>
    <source>
        <strain evidence="1 2">Cb vi76</strain>
    </source>
</reference>
<accession>A0A084SGU4</accession>
<dbReference type="EMBL" id="JPMI01000352">
    <property type="protein sequence ID" value="KFA87679.1"/>
    <property type="molecule type" value="Genomic_DNA"/>
</dbReference>
<dbReference type="Proteomes" id="UP000028547">
    <property type="component" value="Unassembled WGS sequence"/>
</dbReference>
<evidence type="ECO:0000313" key="2">
    <source>
        <dbReference type="Proteomes" id="UP000028547"/>
    </source>
</evidence>
<dbReference type="AlphaFoldDB" id="A0A084SGU4"/>
<proteinExistence type="predicted"/>
<evidence type="ECO:0000313" key="1">
    <source>
        <dbReference type="EMBL" id="KFA87679.1"/>
    </source>
</evidence>
<comment type="caution">
    <text evidence="1">The sequence shown here is derived from an EMBL/GenBank/DDBJ whole genome shotgun (WGS) entry which is preliminary data.</text>
</comment>
<dbReference type="RefSeq" id="WP_043411460.1">
    <property type="nucleotide sequence ID" value="NZ_JPMI01000352.1"/>
</dbReference>
<name>A0A084SGU4_9BACT</name>
<organism evidence="1 2">
    <name type="scientific">Archangium violaceum Cb vi76</name>
    <dbReference type="NCBI Taxonomy" id="1406225"/>
    <lineage>
        <taxon>Bacteria</taxon>
        <taxon>Pseudomonadati</taxon>
        <taxon>Myxococcota</taxon>
        <taxon>Myxococcia</taxon>
        <taxon>Myxococcales</taxon>
        <taxon>Cystobacterineae</taxon>
        <taxon>Archangiaceae</taxon>
        <taxon>Archangium</taxon>
    </lineage>
</organism>
<gene>
    <name evidence="1" type="ORF">Q664_46175</name>
</gene>
<sequence length="220" mass="23979">MPDMLAIISKAVFEKEAAGRAPGDVHPIDRYRSASKHLEPLRAGGRLFLFTVRPPSESLWLVAVLEGLRFEDGEWRAPPNRVPITDVTALIPRIRFESGKGIQAAKGALGMSLQTPRALAAGDVALLLQSVGGAEGSTVQARRINLTAHDEQGPLPCLCRRCLPRSGERAESGGMSFLRTQVEAEGRTLFYWMPEELQPDTERVAKSVQNVLAARLRSTG</sequence>